<gene>
    <name evidence="3" type="ordered locus">HCD_03265</name>
    <name evidence="4" type="ordered locus">HCD_03315</name>
</gene>
<dbReference type="EMBL" id="CP003481">
    <property type="protein sequence ID" value="AFI05679.1"/>
    <property type="molecule type" value="Genomic_DNA"/>
</dbReference>
<evidence type="ECO:0000313" key="5">
    <source>
        <dbReference type="Proteomes" id="UP000005013"/>
    </source>
</evidence>
<feature type="region of interest" description="Disordered" evidence="1">
    <location>
        <begin position="75"/>
        <end position="104"/>
    </location>
</feature>
<evidence type="ECO:0000313" key="4">
    <source>
        <dbReference type="EMBL" id="AFI05679.1"/>
    </source>
</evidence>
<sequence length="122" mass="14375">MQPIWKLLIPQLTFKNIVVAILFVAVVVLSICFFVFYKNALVERETCKMGVDLQNEALKKQELDVKTYNKEHSKTEKQIEKKYSQAQKDKRIEKETKDAPPTDKELKKVENLIETFKKEEKK</sequence>
<keyword evidence="2" id="KW-1133">Transmembrane helix</keyword>
<name>I0ERW0_HELCM</name>
<proteinExistence type="predicted"/>
<organism evidence="4 5">
    <name type="scientific">Helicobacter cetorum (strain ATCC BAA-540 / CCUG 52418 / MIT 99-5656)</name>
    <dbReference type="NCBI Taxonomy" id="1163745"/>
    <lineage>
        <taxon>Bacteria</taxon>
        <taxon>Pseudomonadati</taxon>
        <taxon>Campylobacterota</taxon>
        <taxon>Epsilonproteobacteria</taxon>
        <taxon>Campylobacterales</taxon>
        <taxon>Helicobacteraceae</taxon>
        <taxon>Helicobacter</taxon>
    </lineage>
</organism>
<dbReference type="RefSeq" id="WP_014659180.1">
    <property type="nucleotide sequence ID" value="NC_017735.1"/>
</dbReference>
<evidence type="ECO:0000256" key="2">
    <source>
        <dbReference type="SAM" id="Phobius"/>
    </source>
</evidence>
<evidence type="ECO:0000256" key="1">
    <source>
        <dbReference type="SAM" id="MobiDB-lite"/>
    </source>
</evidence>
<reference evidence="4 5" key="1">
    <citation type="journal article" date="2013" name="PLoS ONE">
        <title>Sequence Divergence and Conservation in Genomes ofHelicobacter cetorum Strains from a Dolphin and a Whale.</title>
        <authorList>
            <person name="Kersulyte D."/>
            <person name="Rossi M."/>
            <person name="Berg D.E."/>
        </authorList>
    </citation>
    <scope>NUCLEOTIDE SEQUENCE [LARGE SCALE GENOMIC DNA]</scope>
    <source>
        <strain evidence="4 5">MIT 99-5656</strain>
    </source>
</reference>
<feature type="transmembrane region" description="Helical" evidence="2">
    <location>
        <begin position="12"/>
        <end position="37"/>
    </location>
</feature>
<evidence type="ECO:0000313" key="3">
    <source>
        <dbReference type="EMBL" id="AFI05669.1"/>
    </source>
</evidence>
<keyword evidence="2" id="KW-0812">Transmembrane</keyword>
<dbReference type="KEGG" id="hcm:HCD_03265"/>
<dbReference type="KEGG" id="hcm:HCD_03315"/>
<protein>
    <submittedName>
        <fullName evidence="4">Uncharacterized protein</fullName>
    </submittedName>
</protein>
<keyword evidence="2" id="KW-0472">Membrane</keyword>
<dbReference type="Proteomes" id="UP000005013">
    <property type="component" value="Chromosome"/>
</dbReference>
<dbReference type="PATRIC" id="fig|1163745.3.peg.697"/>
<dbReference type="HOGENOM" id="CLU_2023504_0_0_7"/>
<dbReference type="EMBL" id="CP003481">
    <property type="protein sequence ID" value="AFI05669.1"/>
    <property type="molecule type" value="Genomic_DNA"/>
</dbReference>
<keyword evidence="5" id="KW-1185">Reference proteome</keyword>
<dbReference type="AlphaFoldDB" id="I0ERW0"/>
<accession>I0ERW0</accession>
<dbReference type="OrthoDB" id="5324731at2"/>
<dbReference type="STRING" id="1163745.HCD_03265"/>